<protein>
    <submittedName>
        <fullName evidence="2">Uncharacterized protein</fullName>
    </submittedName>
</protein>
<proteinExistence type="predicted"/>
<organism evidence="2 3">
    <name type="scientific">Rhodovulum euryhalinum</name>
    <dbReference type="NCBI Taxonomy" id="35805"/>
    <lineage>
        <taxon>Bacteria</taxon>
        <taxon>Pseudomonadati</taxon>
        <taxon>Pseudomonadota</taxon>
        <taxon>Alphaproteobacteria</taxon>
        <taxon>Rhodobacterales</taxon>
        <taxon>Paracoccaceae</taxon>
        <taxon>Rhodovulum</taxon>
    </lineage>
</organism>
<dbReference type="RefSeq" id="WP_132546534.1">
    <property type="nucleotide sequence ID" value="NZ_SLWW01000018.1"/>
</dbReference>
<reference evidence="2 3" key="1">
    <citation type="submission" date="2019-03" db="EMBL/GenBank/DDBJ databases">
        <title>Genomic Encyclopedia of Type Strains, Phase IV (KMG-IV): sequencing the most valuable type-strain genomes for metagenomic binning, comparative biology and taxonomic classification.</title>
        <authorList>
            <person name="Goeker M."/>
        </authorList>
    </citation>
    <scope>NUCLEOTIDE SEQUENCE [LARGE SCALE GENOMIC DNA]</scope>
    <source>
        <strain evidence="2 3">DSM 4868</strain>
    </source>
</reference>
<keyword evidence="1" id="KW-1133">Transmembrane helix</keyword>
<dbReference type="AlphaFoldDB" id="A0A4R2KGL5"/>
<keyword evidence="1" id="KW-0472">Membrane</keyword>
<dbReference type="Proteomes" id="UP000295142">
    <property type="component" value="Unassembled WGS sequence"/>
</dbReference>
<keyword evidence="1" id="KW-0812">Transmembrane</keyword>
<feature type="transmembrane region" description="Helical" evidence="1">
    <location>
        <begin position="60"/>
        <end position="79"/>
    </location>
</feature>
<accession>A0A4R2KGL5</accession>
<evidence type="ECO:0000313" key="2">
    <source>
        <dbReference type="EMBL" id="TCO69118.1"/>
    </source>
</evidence>
<dbReference type="EMBL" id="SLWW01000018">
    <property type="protein sequence ID" value="TCO69118.1"/>
    <property type="molecule type" value="Genomic_DNA"/>
</dbReference>
<evidence type="ECO:0000256" key="1">
    <source>
        <dbReference type="SAM" id="Phobius"/>
    </source>
</evidence>
<comment type="caution">
    <text evidence="2">The sequence shown here is derived from an EMBL/GenBank/DDBJ whole genome shotgun (WGS) entry which is preliminary data.</text>
</comment>
<evidence type="ECO:0000313" key="3">
    <source>
        <dbReference type="Proteomes" id="UP000295142"/>
    </source>
</evidence>
<name>A0A4R2KGL5_9RHOB</name>
<feature type="transmembrane region" description="Helical" evidence="1">
    <location>
        <begin position="6"/>
        <end position="25"/>
    </location>
</feature>
<keyword evidence="3" id="KW-1185">Reference proteome</keyword>
<gene>
    <name evidence="2" type="ORF">EV655_11832</name>
</gene>
<sequence>MYGSFTGTITGFLALSIVHVLVLACERAIKRQSLESDFDTAMVAGAEGMADYAASLKRRLWLLICIIPMIAVAVTVYVVNLK</sequence>